<feature type="compositionally biased region" description="Low complexity" evidence="5">
    <location>
        <begin position="285"/>
        <end position="298"/>
    </location>
</feature>
<dbReference type="InParanoid" id="A0A1E7F5J0"/>
<feature type="region of interest" description="Disordered" evidence="5">
    <location>
        <begin position="866"/>
        <end position="907"/>
    </location>
</feature>
<evidence type="ECO:0000256" key="1">
    <source>
        <dbReference type="ARBA" id="ARBA00022723"/>
    </source>
</evidence>
<feature type="zinc finger region" description="C3H1-type" evidence="4">
    <location>
        <begin position="837"/>
        <end position="866"/>
    </location>
</feature>
<organism evidence="7 8">
    <name type="scientific">Fragilariopsis cylindrus CCMP1102</name>
    <dbReference type="NCBI Taxonomy" id="635003"/>
    <lineage>
        <taxon>Eukaryota</taxon>
        <taxon>Sar</taxon>
        <taxon>Stramenopiles</taxon>
        <taxon>Ochrophyta</taxon>
        <taxon>Bacillariophyta</taxon>
        <taxon>Bacillariophyceae</taxon>
        <taxon>Bacillariophycidae</taxon>
        <taxon>Bacillariales</taxon>
        <taxon>Bacillariaceae</taxon>
        <taxon>Fragilariopsis</taxon>
    </lineage>
</organism>
<feature type="region of interest" description="Disordered" evidence="5">
    <location>
        <begin position="616"/>
        <end position="657"/>
    </location>
</feature>
<evidence type="ECO:0000256" key="3">
    <source>
        <dbReference type="ARBA" id="ARBA00022833"/>
    </source>
</evidence>
<gene>
    <name evidence="7" type="ORF">FRACYDRAFT_262248</name>
</gene>
<keyword evidence="3 4" id="KW-0862">Zinc</keyword>
<evidence type="ECO:0000256" key="4">
    <source>
        <dbReference type="PROSITE-ProRule" id="PRU00723"/>
    </source>
</evidence>
<dbReference type="Gene3D" id="4.10.1000.10">
    <property type="entry name" value="Zinc finger, CCCH-type"/>
    <property type="match status" value="1"/>
</dbReference>
<dbReference type="GO" id="GO:0008270">
    <property type="term" value="F:zinc ion binding"/>
    <property type="evidence" value="ECO:0007669"/>
    <property type="project" value="UniProtKB-KW"/>
</dbReference>
<feature type="region of interest" description="Disordered" evidence="5">
    <location>
        <begin position="246"/>
        <end position="305"/>
    </location>
</feature>
<feature type="region of interest" description="Disordered" evidence="5">
    <location>
        <begin position="21"/>
        <end position="62"/>
    </location>
</feature>
<keyword evidence="8" id="KW-1185">Reference proteome</keyword>
<dbReference type="PANTHER" id="PTHR14493:SF50">
    <property type="entry name" value="RING FINGER PROTEIN UNKEMPT"/>
    <property type="match status" value="1"/>
</dbReference>
<evidence type="ECO:0000259" key="6">
    <source>
        <dbReference type="PROSITE" id="PS50103"/>
    </source>
</evidence>
<feature type="compositionally biased region" description="Basic and acidic residues" evidence="5">
    <location>
        <begin position="647"/>
        <end position="657"/>
    </location>
</feature>
<feature type="region of interest" description="Disordered" evidence="5">
    <location>
        <begin position="376"/>
        <end position="478"/>
    </location>
</feature>
<feature type="region of interest" description="Disordered" evidence="5">
    <location>
        <begin position="717"/>
        <end position="751"/>
    </location>
</feature>
<sequence length="972" mass="107848">MTSSEQDMPLKVSLAYTSFLPTPLIDNDARGSTTTSNSNNSAAESSVVPSSSRPRKTVMKGETRSIVRSAVQKTAQNSLNQVQLTPGFHVESRNNFSEQRKQTTPDTTIPYLSQHHKTKPSFSHRIQNIKGEEEQQHDQTIKHTEISGDVIGSSTSIEFGTITSHHHRGIEEGGNREYHLSSPIIENPNSSNNTEQRLFESNQQQQQKNSLATLPPQHYPQPPVQHTATAAEIALGITPSSFGQNLAMGDGSRSHSMISYAGQHHHRDSKRDTLVSQRKETEEASSGTSIDSSITGMSPGRMAPIHDLLSDHDAYHHQSTGIMVGTPSTVSTAPSSDIDEALADYKLDETSTLPNLLHPIHHGVDVTREEGLLPSSDSVQFPREYHNQNPWMQPPMPPRYAPQRSRDGVTPLISNQHPPEQRLSYAHQATHRNPSPPRVGRTNHRQQGSTNSRQAPSGGQGSIPHQTGSSSSSRSPSEVLKTLLRKKACLYEPDTSRSVALVTWLVGRELALEYGFFSRQQLQSGVHACVANKIESGTITRTKVNRCMQIILNSCFHYIIPRSDGTEEKGDYFRDVFSETVQDDSPLLKQLPEPWNDLIVDRDVIIEAILQEAEGKLPHQQVGNTSRSPSSSPKSSPKLGSINAENTPDRYQSDGEKDEASKRAVLLCFNENVRSAEDVFRCHNDFIRDTANAAHLQLTAQEWRQFFGREANRGPHLWGNANAGVSTVPGESLRGPPTRQPPSRQPDLLGQMSSDEVGNFRSTWCTKRYDHDHDLCGFAHIEVNGGWLRRNPMIHSYQNEMWDKMVSPCQFYLNECPKGIACDYAHSMEEIIYHPLNYKAKLCTSLYSRSGGCRFGDVCPNVHPPDTNRPFNKKSSDGRSPTGNRGKKNVDQGKANTKPWSAAAPSGSPVVYASPAPFSKFERQLVMPGLQNLYRRQSEVIRAYVRSSGNCKCSYSLFGDNWAISVPGPVLK</sequence>
<proteinExistence type="predicted"/>
<dbReference type="InterPro" id="IPR000571">
    <property type="entry name" value="Znf_CCCH"/>
</dbReference>
<dbReference type="PROSITE" id="PS50103">
    <property type="entry name" value="ZF_C3H1"/>
    <property type="match status" value="2"/>
</dbReference>
<feature type="compositionally biased region" description="Polar residues" evidence="5">
    <location>
        <begin position="194"/>
        <end position="212"/>
    </location>
</feature>
<dbReference type="InterPro" id="IPR045234">
    <property type="entry name" value="Unkempt-like"/>
</dbReference>
<feature type="zinc finger region" description="C3H1-type" evidence="4">
    <location>
        <begin position="803"/>
        <end position="829"/>
    </location>
</feature>
<accession>A0A1E7F5J0</accession>
<evidence type="ECO:0000256" key="2">
    <source>
        <dbReference type="ARBA" id="ARBA00022771"/>
    </source>
</evidence>
<name>A0A1E7F5J0_9STRA</name>
<keyword evidence="2 4" id="KW-0863">Zinc-finger</keyword>
<dbReference type="AlphaFoldDB" id="A0A1E7F5J0"/>
<feature type="compositionally biased region" description="Low complexity" evidence="5">
    <location>
        <begin position="181"/>
        <end position="193"/>
    </location>
</feature>
<keyword evidence="1 4" id="KW-0479">Metal-binding</keyword>
<evidence type="ECO:0000313" key="7">
    <source>
        <dbReference type="EMBL" id="OEU13417.1"/>
    </source>
</evidence>
<feature type="compositionally biased region" description="Polar residues" evidence="5">
    <location>
        <begin position="445"/>
        <end position="468"/>
    </location>
</feature>
<protein>
    <recommendedName>
        <fullName evidence="6">C3H1-type domain-containing protein</fullName>
    </recommendedName>
</protein>
<dbReference type="Proteomes" id="UP000095751">
    <property type="component" value="Unassembled WGS sequence"/>
</dbReference>
<dbReference type="PANTHER" id="PTHR14493">
    <property type="entry name" value="UNKEMPT FAMILY MEMBER"/>
    <property type="match status" value="1"/>
</dbReference>
<feature type="domain" description="C3H1-type" evidence="6">
    <location>
        <begin position="837"/>
        <end position="866"/>
    </location>
</feature>
<feature type="compositionally biased region" description="Basic and acidic residues" evidence="5">
    <location>
        <begin position="269"/>
        <end position="282"/>
    </location>
</feature>
<dbReference type="EMBL" id="KV784361">
    <property type="protein sequence ID" value="OEU13417.1"/>
    <property type="molecule type" value="Genomic_DNA"/>
</dbReference>
<feature type="region of interest" description="Disordered" evidence="5">
    <location>
        <begin position="180"/>
        <end position="223"/>
    </location>
</feature>
<evidence type="ECO:0000313" key="8">
    <source>
        <dbReference type="Proteomes" id="UP000095751"/>
    </source>
</evidence>
<feature type="region of interest" description="Disordered" evidence="5">
    <location>
        <begin position="94"/>
        <end position="119"/>
    </location>
</feature>
<evidence type="ECO:0000256" key="5">
    <source>
        <dbReference type="SAM" id="MobiDB-lite"/>
    </source>
</evidence>
<feature type="compositionally biased region" description="Low complexity" evidence="5">
    <location>
        <begin position="32"/>
        <end position="52"/>
    </location>
</feature>
<dbReference type="OrthoDB" id="20534at2759"/>
<feature type="domain" description="C3H1-type" evidence="6">
    <location>
        <begin position="803"/>
        <end position="829"/>
    </location>
</feature>
<dbReference type="SMART" id="SM00356">
    <property type="entry name" value="ZnF_C3H1"/>
    <property type="match status" value="2"/>
</dbReference>
<feature type="compositionally biased region" description="Low complexity" evidence="5">
    <location>
        <begin position="626"/>
        <end position="638"/>
    </location>
</feature>
<reference evidence="7 8" key="1">
    <citation type="submission" date="2016-09" db="EMBL/GenBank/DDBJ databases">
        <title>Extensive genetic diversity and differential bi-allelic expression allows diatom success in the polar Southern Ocean.</title>
        <authorList>
            <consortium name="DOE Joint Genome Institute"/>
            <person name="Mock T."/>
            <person name="Otillar R.P."/>
            <person name="Strauss J."/>
            <person name="Dupont C."/>
            <person name="Frickenhaus S."/>
            <person name="Maumus F."/>
            <person name="Mcmullan M."/>
            <person name="Sanges R."/>
            <person name="Schmutz J."/>
            <person name="Toseland A."/>
            <person name="Valas R."/>
            <person name="Veluchamy A."/>
            <person name="Ward B.J."/>
            <person name="Allen A."/>
            <person name="Barry K."/>
            <person name="Falciatore A."/>
            <person name="Ferrante M."/>
            <person name="Fortunato A.E."/>
            <person name="Gloeckner G."/>
            <person name="Gruber A."/>
            <person name="Hipkin R."/>
            <person name="Janech M."/>
            <person name="Kroth P."/>
            <person name="Leese F."/>
            <person name="Lindquist E."/>
            <person name="Lyon B.R."/>
            <person name="Martin J."/>
            <person name="Mayer C."/>
            <person name="Parker M."/>
            <person name="Quesneville H."/>
            <person name="Raymond J."/>
            <person name="Uhlig C."/>
            <person name="Valentin K.U."/>
            <person name="Worden A.Z."/>
            <person name="Armbrust E.V."/>
            <person name="Bowler C."/>
            <person name="Green B."/>
            <person name="Moulton V."/>
            <person name="Van Oosterhout C."/>
            <person name="Grigoriev I."/>
        </authorList>
    </citation>
    <scope>NUCLEOTIDE SEQUENCE [LARGE SCALE GENOMIC DNA]</scope>
    <source>
        <strain evidence="7 8">CCMP1102</strain>
    </source>
</reference>
<dbReference type="KEGG" id="fcy:FRACYDRAFT_262248"/>